<evidence type="ECO:0000256" key="3">
    <source>
        <dbReference type="ARBA" id="ARBA00001954"/>
    </source>
</evidence>
<feature type="binding site" evidence="8">
    <location>
        <position position="275"/>
    </location>
    <ligand>
        <name>a divalent metal cation</name>
        <dbReference type="ChEBI" id="CHEBI:60240"/>
        <label>2</label>
        <note>catalytic</note>
    </ligand>
</feature>
<comment type="similarity">
    <text evidence="8">Belongs to the peptidase M24A family. Methionine aminopeptidase archaeal type 2 subfamily.</text>
</comment>
<evidence type="ECO:0000313" key="11">
    <source>
        <dbReference type="EMBL" id="HII70164.1"/>
    </source>
</evidence>
<evidence type="ECO:0000256" key="8">
    <source>
        <dbReference type="HAMAP-Rule" id="MF_01975"/>
    </source>
</evidence>
<feature type="binding site" evidence="8">
    <location>
        <position position="153"/>
    </location>
    <ligand>
        <name>a divalent metal cation</name>
        <dbReference type="ChEBI" id="CHEBI:60240"/>
        <label>2</label>
        <note>catalytic</note>
    </ligand>
</feature>
<dbReference type="OMA" id="PFAKRWL"/>
<keyword evidence="5 8" id="KW-0645">Protease</keyword>
<comment type="catalytic activity">
    <reaction evidence="1 8 9">
        <text>Release of N-terminal amino acids, preferentially methionine, from peptides and arylamides.</text>
        <dbReference type="EC" id="3.4.11.18"/>
    </reaction>
</comment>
<dbReference type="AlphaFoldDB" id="A0A832T600"/>
<feature type="binding site" evidence="8">
    <location>
        <position position="92"/>
    </location>
    <ligand>
        <name>a divalent metal cation</name>
        <dbReference type="ChEBI" id="CHEBI:60240"/>
        <label>1</label>
    </ligand>
</feature>
<dbReference type="GO" id="GO:0004239">
    <property type="term" value="F:initiator methionyl aminopeptidase activity"/>
    <property type="evidence" value="ECO:0007669"/>
    <property type="project" value="UniProtKB-UniRule"/>
</dbReference>
<feature type="binding site" evidence="8">
    <location>
        <position position="61"/>
    </location>
    <ligand>
        <name>substrate</name>
    </ligand>
</feature>
<dbReference type="Proteomes" id="UP000619545">
    <property type="component" value="Unassembled WGS sequence"/>
</dbReference>
<gene>
    <name evidence="8" type="primary">map</name>
    <name evidence="11" type="ORF">HA336_02895</name>
</gene>
<evidence type="ECO:0000256" key="9">
    <source>
        <dbReference type="RuleBase" id="RU003653"/>
    </source>
</evidence>
<evidence type="ECO:0000259" key="10">
    <source>
        <dbReference type="Pfam" id="PF00557"/>
    </source>
</evidence>
<dbReference type="HAMAP" id="MF_01975">
    <property type="entry name" value="MetAP_2_arc"/>
    <property type="match status" value="1"/>
</dbReference>
<feature type="binding site" evidence="8">
    <location>
        <position position="81"/>
    </location>
    <ligand>
        <name>a divalent metal cation</name>
        <dbReference type="ChEBI" id="CHEBI:60240"/>
        <label>1</label>
    </ligand>
</feature>
<dbReference type="PROSITE" id="PS01202">
    <property type="entry name" value="MAP_2"/>
    <property type="match status" value="1"/>
</dbReference>
<dbReference type="GO" id="GO:0006508">
    <property type="term" value="P:proteolysis"/>
    <property type="evidence" value="ECO:0007669"/>
    <property type="project" value="UniProtKB-KW"/>
</dbReference>
<evidence type="ECO:0000256" key="6">
    <source>
        <dbReference type="ARBA" id="ARBA00022723"/>
    </source>
</evidence>
<keyword evidence="7 8" id="KW-0378">Hydrolase</keyword>
<reference evidence="11" key="1">
    <citation type="journal article" date="2020" name="bioRxiv">
        <title>A rank-normalized archaeal taxonomy based on genome phylogeny resolves widespread incomplete and uneven classifications.</title>
        <authorList>
            <person name="Rinke C."/>
            <person name="Chuvochina M."/>
            <person name="Mussig A.J."/>
            <person name="Chaumeil P.-A."/>
            <person name="Waite D.W."/>
            <person name="Whitman W.B."/>
            <person name="Parks D.H."/>
            <person name="Hugenholtz P."/>
        </authorList>
    </citation>
    <scope>NUCLEOTIDE SEQUENCE</scope>
    <source>
        <strain evidence="11">UBA8853</strain>
    </source>
</reference>
<evidence type="ECO:0000256" key="4">
    <source>
        <dbReference type="ARBA" id="ARBA00022438"/>
    </source>
</evidence>
<dbReference type="SUPFAM" id="SSF46785">
    <property type="entry name" value="Winged helix' DNA-binding domain"/>
    <property type="match status" value="1"/>
</dbReference>
<evidence type="ECO:0000256" key="7">
    <source>
        <dbReference type="ARBA" id="ARBA00022801"/>
    </source>
</evidence>
<protein>
    <recommendedName>
        <fullName evidence="8 9">Methionine aminopeptidase</fullName>
        <shortName evidence="8">MAP</shortName>
        <shortName evidence="8">MetAP</shortName>
        <ecNumber evidence="8 9">3.4.11.18</ecNumber>
    </recommendedName>
    <alternativeName>
        <fullName evidence="8">Peptidase M</fullName>
    </alternativeName>
</protein>
<comment type="cofactor">
    <cofactor evidence="3">
        <name>Fe(2+)</name>
        <dbReference type="ChEBI" id="CHEBI:29033"/>
    </cofactor>
</comment>
<dbReference type="Gene3D" id="1.10.10.10">
    <property type="entry name" value="Winged helix-like DNA-binding domain superfamily/Winged helix DNA-binding domain"/>
    <property type="match status" value="1"/>
</dbReference>
<dbReference type="InterPro" id="IPR050247">
    <property type="entry name" value="Met_Aminopeptidase_Type2"/>
</dbReference>
<accession>A0A832T600</accession>
<dbReference type="PANTHER" id="PTHR45777:SF2">
    <property type="entry name" value="METHIONINE AMINOPEPTIDASE 2"/>
    <property type="match status" value="1"/>
</dbReference>
<dbReference type="EC" id="3.4.11.18" evidence="8 9"/>
<dbReference type="PANTHER" id="PTHR45777">
    <property type="entry name" value="METHIONINE AMINOPEPTIDASE 2"/>
    <property type="match status" value="1"/>
</dbReference>
<dbReference type="InterPro" id="IPR036390">
    <property type="entry name" value="WH_DNA-bd_sf"/>
</dbReference>
<keyword evidence="6 8" id="KW-0479">Metal-binding</keyword>
<dbReference type="NCBIfam" id="TIGR00501">
    <property type="entry name" value="met_pdase_II"/>
    <property type="match status" value="1"/>
</dbReference>
<dbReference type="InterPro" id="IPR036388">
    <property type="entry name" value="WH-like_DNA-bd_sf"/>
</dbReference>
<feature type="binding site" evidence="8">
    <location>
        <position position="92"/>
    </location>
    <ligand>
        <name>a divalent metal cation</name>
        <dbReference type="ChEBI" id="CHEBI:60240"/>
        <label>2</label>
        <note>catalytic</note>
    </ligand>
</feature>
<dbReference type="CDD" id="cd01088">
    <property type="entry name" value="MetAP2"/>
    <property type="match status" value="1"/>
</dbReference>
<comment type="subunit">
    <text evidence="8">Monomer.</text>
</comment>
<comment type="caution">
    <text evidence="11">The sequence shown here is derived from an EMBL/GenBank/DDBJ whole genome shotgun (WGS) entry which is preliminary data.</text>
</comment>
<keyword evidence="4 8" id="KW-0031">Aminopeptidase</keyword>
<organism evidence="11 12">
    <name type="scientific">Methanopyrus kandleri</name>
    <dbReference type="NCBI Taxonomy" id="2320"/>
    <lineage>
        <taxon>Archaea</taxon>
        <taxon>Methanobacteriati</taxon>
        <taxon>Methanobacteriota</taxon>
        <taxon>Methanomada group</taxon>
        <taxon>Methanopyri</taxon>
        <taxon>Methanopyrales</taxon>
        <taxon>Methanopyraceae</taxon>
        <taxon>Methanopyrus</taxon>
    </lineage>
</organism>
<dbReference type="InterPro" id="IPR036005">
    <property type="entry name" value="Creatinase/aminopeptidase-like"/>
</dbReference>
<dbReference type="GO" id="GO:0005737">
    <property type="term" value="C:cytoplasm"/>
    <property type="evidence" value="ECO:0007669"/>
    <property type="project" value="TreeGrafter"/>
</dbReference>
<dbReference type="InterPro" id="IPR028595">
    <property type="entry name" value="MetAP_archaeal"/>
</dbReference>
<dbReference type="GO" id="GO:0070006">
    <property type="term" value="F:metalloaminopeptidase activity"/>
    <property type="evidence" value="ECO:0007669"/>
    <property type="project" value="UniProtKB-UniRule"/>
</dbReference>
<name>A0A832T600_9EURY</name>
<dbReference type="PRINTS" id="PR00599">
    <property type="entry name" value="MAPEPTIDASE"/>
</dbReference>
<sequence>MDDEFQEAGKVVKRVLRRAAREIDIGDRLLEIAEYLEECVRDQGAEPAFPVNLSLNEVAAHYTPSPDDEVEVSPGDILKVDIGAHVNGAIGDAAITLSFDNDLGERLAEAAREALEAAIETIRPGVECREVGRAIGEVCRDRGFKPVIGLTGHQIEPWNLHAGVSIPNDDLPGYEDKLEEGMVLAVEPFVTTEDGEGDVKPGSTVEIFSVRNPNQRSRLNLHRIYEDRKSLPFARRWVGKAPRVKFELLRLSKLGAVKAYPELVEVNGEPVAQWEHTVVVTERGCRVLTE</sequence>
<feature type="binding site" evidence="8">
    <location>
        <position position="275"/>
    </location>
    <ligand>
        <name>a divalent metal cation</name>
        <dbReference type="ChEBI" id="CHEBI:60240"/>
        <label>1</label>
    </ligand>
</feature>
<dbReference type="InterPro" id="IPR018349">
    <property type="entry name" value="Pept_M24A_MAP2_BS"/>
</dbReference>
<dbReference type="SUPFAM" id="SSF55920">
    <property type="entry name" value="Creatinase/aminopeptidase"/>
    <property type="match status" value="1"/>
</dbReference>
<evidence type="ECO:0000256" key="2">
    <source>
        <dbReference type="ARBA" id="ARBA00001936"/>
    </source>
</evidence>
<evidence type="ECO:0000256" key="5">
    <source>
        <dbReference type="ARBA" id="ARBA00022670"/>
    </source>
</evidence>
<evidence type="ECO:0000256" key="1">
    <source>
        <dbReference type="ARBA" id="ARBA00000294"/>
    </source>
</evidence>
<comment type="cofactor">
    <cofactor evidence="8">
        <name>Co(2+)</name>
        <dbReference type="ChEBI" id="CHEBI:48828"/>
    </cofactor>
    <cofactor evidence="8">
        <name>Zn(2+)</name>
        <dbReference type="ChEBI" id="CHEBI:29105"/>
    </cofactor>
    <cofactor evidence="8">
        <name>Mn(2+)</name>
        <dbReference type="ChEBI" id="CHEBI:29035"/>
    </cofactor>
    <cofactor evidence="8">
        <name>Fe(2+)</name>
        <dbReference type="ChEBI" id="CHEBI:29033"/>
    </cofactor>
    <text evidence="8">Binds 2 divalent metal cations per subunit. Has a high-affinity and a low affinity metal-binding site. The true nature of the physiological cofactor is under debate. The enzyme is active with cobalt, zinc, manganese or divalent iron ions. Most likely, methionine aminopeptidases function as mononuclear Fe(2+)-metalloproteases under physiological conditions, and the catalytically relevant metal-binding site has been assigned to the histidine-containing high-affinity site.</text>
</comment>
<comment type="cofactor">
    <cofactor evidence="2">
        <name>Mn(2+)</name>
        <dbReference type="ChEBI" id="CHEBI:29035"/>
    </cofactor>
</comment>
<dbReference type="InterPro" id="IPR000994">
    <property type="entry name" value="Pept_M24"/>
</dbReference>
<dbReference type="Pfam" id="PF00557">
    <property type="entry name" value="Peptidase_M24"/>
    <property type="match status" value="1"/>
</dbReference>
<dbReference type="EMBL" id="DUJS01000002">
    <property type="protein sequence ID" value="HII70164.1"/>
    <property type="molecule type" value="Genomic_DNA"/>
</dbReference>
<dbReference type="GO" id="GO:0046872">
    <property type="term" value="F:metal ion binding"/>
    <property type="evidence" value="ECO:0007669"/>
    <property type="project" value="UniProtKB-UniRule"/>
</dbReference>
<dbReference type="GeneID" id="1476714"/>
<feature type="binding site" evidence="8">
    <location>
        <position position="161"/>
    </location>
    <ligand>
        <name>substrate</name>
    </ligand>
</feature>
<dbReference type="InterPro" id="IPR002468">
    <property type="entry name" value="Pept_M24A_MAP2"/>
</dbReference>
<feature type="binding site" evidence="8">
    <location>
        <position position="187"/>
    </location>
    <ligand>
        <name>a divalent metal cation</name>
        <dbReference type="ChEBI" id="CHEBI:60240"/>
        <label>2</label>
        <note>catalytic</note>
    </ligand>
</feature>
<dbReference type="RefSeq" id="WP_011018983.1">
    <property type="nucleotide sequence ID" value="NZ_DUJS01000002.1"/>
</dbReference>
<comment type="function">
    <text evidence="8 9">Removes the N-terminal methionine from nascent proteins. The N-terminal methionine is often cleaved when the second residue in the primary sequence is small and uncharged (Met-Ala-, Cys, Gly, Pro, Ser, Thr, or Val).</text>
</comment>
<feature type="domain" description="Peptidase M24" evidence="10">
    <location>
        <begin position="4"/>
        <end position="282"/>
    </location>
</feature>
<evidence type="ECO:0000313" key="12">
    <source>
        <dbReference type="Proteomes" id="UP000619545"/>
    </source>
</evidence>
<dbReference type="Gene3D" id="3.90.230.10">
    <property type="entry name" value="Creatinase/methionine aminopeptidase superfamily"/>
    <property type="match status" value="1"/>
</dbReference>
<proteinExistence type="inferred from homology"/>
<dbReference type="InterPro" id="IPR001714">
    <property type="entry name" value="Pept_M24_MAP"/>
</dbReference>